<evidence type="ECO:0000259" key="2">
    <source>
        <dbReference type="PROSITE" id="PS50943"/>
    </source>
</evidence>
<dbReference type="Proteomes" id="UP000184038">
    <property type="component" value="Unassembled WGS sequence"/>
</dbReference>
<reference evidence="3 4" key="1">
    <citation type="submission" date="2016-11" db="EMBL/GenBank/DDBJ databases">
        <authorList>
            <person name="Jaros S."/>
            <person name="Januszkiewicz K."/>
            <person name="Wedrychowicz H."/>
        </authorList>
    </citation>
    <scope>NUCLEOTIDE SEQUENCE [LARGE SCALE GENOMIC DNA]</scope>
    <source>
        <strain evidence="3 4">DSM 15930</strain>
    </source>
</reference>
<organism evidence="3 4">
    <name type="scientific">Anaerosporobacter mobilis DSM 15930</name>
    <dbReference type="NCBI Taxonomy" id="1120996"/>
    <lineage>
        <taxon>Bacteria</taxon>
        <taxon>Bacillati</taxon>
        <taxon>Bacillota</taxon>
        <taxon>Clostridia</taxon>
        <taxon>Lachnospirales</taxon>
        <taxon>Lachnospiraceae</taxon>
        <taxon>Anaerosporobacter</taxon>
    </lineage>
</organism>
<evidence type="ECO:0000256" key="1">
    <source>
        <dbReference type="ARBA" id="ARBA00023125"/>
    </source>
</evidence>
<dbReference type="SMART" id="SM00530">
    <property type="entry name" value="HTH_XRE"/>
    <property type="match status" value="1"/>
</dbReference>
<dbReference type="Pfam" id="PF01381">
    <property type="entry name" value="HTH_3"/>
    <property type="match status" value="1"/>
</dbReference>
<dbReference type="GO" id="GO:0003677">
    <property type="term" value="F:DNA binding"/>
    <property type="evidence" value="ECO:0007669"/>
    <property type="project" value="UniProtKB-KW"/>
</dbReference>
<dbReference type="EMBL" id="FRCP01000006">
    <property type="protein sequence ID" value="SHM07521.1"/>
    <property type="molecule type" value="Genomic_DNA"/>
</dbReference>
<dbReference type="GO" id="GO:0003700">
    <property type="term" value="F:DNA-binding transcription factor activity"/>
    <property type="evidence" value="ECO:0007669"/>
    <property type="project" value="TreeGrafter"/>
</dbReference>
<dbReference type="OrthoDB" id="9798912at2"/>
<dbReference type="SUPFAM" id="SSF47413">
    <property type="entry name" value="lambda repressor-like DNA-binding domains"/>
    <property type="match status" value="1"/>
</dbReference>
<evidence type="ECO:0000313" key="3">
    <source>
        <dbReference type="EMBL" id="SHM07521.1"/>
    </source>
</evidence>
<proteinExistence type="predicted"/>
<keyword evidence="4" id="KW-1185">Reference proteome</keyword>
<dbReference type="PANTHER" id="PTHR46797:SF1">
    <property type="entry name" value="METHYLPHOSPHONATE SYNTHASE"/>
    <property type="match status" value="1"/>
</dbReference>
<protein>
    <submittedName>
        <fullName evidence="3">Helix-turn-helix</fullName>
    </submittedName>
</protein>
<dbReference type="STRING" id="1120996.SAMN02746066_00647"/>
<feature type="domain" description="HTH cro/C1-type" evidence="2">
    <location>
        <begin position="15"/>
        <end position="69"/>
    </location>
</feature>
<keyword evidence="1" id="KW-0238">DNA-binding</keyword>
<accession>A0A1M7FTX5</accession>
<dbReference type="InterPro" id="IPR010982">
    <property type="entry name" value="Lambda_DNA-bd_dom_sf"/>
</dbReference>
<sequence>MARKKKIDKEMGFRLKQARTEQKLTYEELAEKSGVSSRYIKEIENHGNVPSLEKLGQLIRALHISADPFFYPTVPADNLDYQRLLVYLSQCTEEQITTILAIVEAYLRTYKNFSK</sequence>
<gene>
    <name evidence="3" type="ORF">SAMN02746066_00647</name>
</gene>
<dbReference type="InterPro" id="IPR050807">
    <property type="entry name" value="TransReg_Diox_bact_type"/>
</dbReference>
<dbReference type="PANTHER" id="PTHR46797">
    <property type="entry name" value="HTH-TYPE TRANSCRIPTIONAL REGULATOR"/>
    <property type="match status" value="1"/>
</dbReference>
<name>A0A1M7FTX5_9FIRM</name>
<evidence type="ECO:0000313" key="4">
    <source>
        <dbReference type="Proteomes" id="UP000184038"/>
    </source>
</evidence>
<dbReference type="InterPro" id="IPR001387">
    <property type="entry name" value="Cro/C1-type_HTH"/>
</dbReference>
<dbReference type="AlphaFoldDB" id="A0A1M7FTX5"/>
<dbReference type="RefSeq" id="WP_002584859.1">
    <property type="nucleotide sequence ID" value="NZ_FRCP01000006.1"/>
</dbReference>
<dbReference type="CDD" id="cd00093">
    <property type="entry name" value="HTH_XRE"/>
    <property type="match status" value="1"/>
</dbReference>
<dbReference type="Gene3D" id="1.10.260.40">
    <property type="entry name" value="lambda repressor-like DNA-binding domains"/>
    <property type="match status" value="1"/>
</dbReference>
<dbReference type="GO" id="GO:0005829">
    <property type="term" value="C:cytosol"/>
    <property type="evidence" value="ECO:0007669"/>
    <property type="project" value="TreeGrafter"/>
</dbReference>
<dbReference type="PROSITE" id="PS50943">
    <property type="entry name" value="HTH_CROC1"/>
    <property type="match status" value="1"/>
</dbReference>